<name>A0A4P6EWP2_9BACL</name>
<dbReference type="EMBL" id="CP035492">
    <property type="protein sequence ID" value="QAY67444.1"/>
    <property type="molecule type" value="Genomic_DNA"/>
</dbReference>
<reference evidence="1 2" key="1">
    <citation type="submission" date="2019-01" db="EMBL/GenBank/DDBJ databases">
        <title>Genome sequencing of strain FW100M-2.</title>
        <authorList>
            <person name="Heo J."/>
            <person name="Kim S.-J."/>
            <person name="Kim J.-S."/>
            <person name="Hong S.-B."/>
            <person name="Kwon S.-W."/>
        </authorList>
    </citation>
    <scope>NUCLEOTIDE SEQUENCE [LARGE SCALE GENOMIC DNA]</scope>
    <source>
        <strain evidence="1 2">FW100M-2</strain>
    </source>
</reference>
<evidence type="ECO:0000313" key="2">
    <source>
        <dbReference type="Proteomes" id="UP000293568"/>
    </source>
</evidence>
<dbReference type="AlphaFoldDB" id="A0A4P6EWP2"/>
<sequence>MRAETNRAAMPVGFFAIALGAVLPNMAGLRPGRLRFRCGSLFYRFVTFWLYACDIVNNGKITKT</sequence>
<organism evidence="1 2">
    <name type="scientific">Paenibacillus protaetiae</name>
    <dbReference type="NCBI Taxonomy" id="2509456"/>
    <lineage>
        <taxon>Bacteria</taxon>
        <taxon>Bacillati</taxon>
        <taxon>Bacillota</taxon>
        <taxon>Bacilli</taxon>
        <taxon>Bacillales</taxon>
        <taxon>Paenibacillaceae</taxon>
        <taxon>Paenibacillus</taxon>
    </lineage>
</organism>
<keyword evidence="2" id="KW-1185">Reference proteome</keyword>
<gene>
    <name evidence="1" type="ORF">ET464_14645</name>
</gene>
<accession>A0A4P6EWP2</accession>
<protein>
    <submittedName>
        <fullName evidence="1">Uncharacterized protein</fullName>
    </submittedName>
</protein>
<dbReference type="KEGG" id="pprt:ET464_14645"/>
<dbReference type="Proteomes" id="UP000293568">
    <property type="component" value="Chromosome"/>
</dbReference>
<proteinExistence type="predicted"/>
<evidence type="ECO:0000313" key="1">
    <source>
        <dbReference type="EMBL" id="QAY67444.1"/>
    </source>
</evidence>